<reference evidence="3" key="1">
    <citation type="submission" date="2016-06" db="EMBL/GenBank/DDBJ databases">
        <title>Parallel loss of symbiosis genes in relatives of nitrogen-fixing non-legume Parasponia.</title>
        <authorList>
            <person name="Van Velzen R."/>
            <person name="Holmer R."/>
            <person name="Bu F."/>
            <person name="Rutten L."/>
            <person name="Van Zeijl A."/>
            <person name="Liu W."/>
            <person name="Santuari L."/>
            <person name="Cao Q."/>
            <person name="Sharma T."/>
            <person name="Shen D."/>
            <person name="Roswanjaya Y."/>
            <person name="Wardhani T."/>
            <person name="Kalhor M.S."/>
            <person name="Jansen J."/>
            <person name="Van den Hoogen J."/>
            <person name="Gungor B."/>
            <person name="Hartog M."/>
            <person name="Hontelez J."/>
            <person name="Verver J."/>
            <person name="Yang W.-C."/>
            <person name="Schijlen E."/>
            <person name="Repin R."/>
            <person name="Schilthuizen M."/>
            <person name="Schranz E."/>
            <person name="Heidstra R."/>
            <person name="Miyata K."/>
            <person name="Fedorova E."/>
            <person name="Kohlen W."/>
            <person name="Bisseling T."/>
            <person name="Smit S."/>
            <person name="Geurts R."/>
        </authorList>
    </citation>
    <scope>NUCLEOTIDE SEQUENCE [LARGE SCALE GENOMIC DNA]</scope>
    <source>
        <strain evidence="3">cv. WU1-14</strain>
    </source>
</reference>
<dbReference type="EMBL" id="JXTB01000223">
    <property type="protein sequence ID" value="PON52232.1"/>
    <property type="molecule type" value="Genomic_DNA"/>
</dbReference>
<evidence type="ECO:0000313" key="2">
    <source>
        <dbReference type="EMBL" id="PON52232.1"/>
    </source>
</evidence>
<dbReference type="InterPro" id="IPR001810">
    <property type="entry name" value="F-box_dom"/>
</dbReference>
<dbReference type="PANTHER" id="PTHR34223:SF51">
    <property type="entry name" value="OS06G0556300 PROTEIN"/>
    <property type="match status" value="1"/>
</dbReference>
<dbReference type="PANTHER" id="PTHR34223">
    <property type="entry name" value="OS11G0201299 PROTEIN"/>
    <property type="match status" value="1"/>
</dbReference>
<dbReference type="Pfam" id="PF00646">
    <property type="entry name" value="F-box"/>
    <property type="match status" value="1"/>
</dbReference>
<accession>A0A2P5BTV2</accession>
<feature type="domain" description="F-box" evidence="1">
    <location>
        <begin position="9"/>
        <end position="45"/>
    </location>
</feature>
<dbReference type="SUPFAM" id="SSF81383">
    <property type="entry name" value="F-box domain"/>
    <property type="match status" value="1"/>
</dbReference>
<dbReference type="InterPro" id="IPR053197">
    <property type="entry name" value="F-box_SCFL_complex_component"/>
</dbReference>
<name>A0A2P5BTV2_PARAD</name>
<protein>
    <submittedName>
        <fullName evidence="2">F-box domain containing protein</fullName>
    </submittedName>
</protein>
<proteinExistence type="predicted"/>
<comment type="caution">
    <text evidence="2">The sequence shown here is derived from an EMBL/GenBank/DDBJ whole genome shotgun (WGS) entry which is preliminary data.</text>
</comment>
<dbReference type="Proteomes" id="UP000237105">
    <property type="component" value="Unassembled WGS sequence"/>
</dbReference>
<dbReference type="OrthoDB" id="594804at2759"/>
<evidence type="ECO:0000313" key="3">
    <source>
        <dbReference type="Proteomes" id="UP000237105"/>
    </source>
</evidence>
<keyword evidence="3" id="KW-1185">Reference proteome</keyword>
<evidence type="ECO:0000259" key="1">
    <source>
        <dbReference type="PROSITE" id="PS50181"/>
    </source>
</evidence>
<gene>
    <name evidence="2" type="ORF">PanWU01x14_210740</name>
</gene>
<sequence>MSKSLRTTADRFTSFPDDVAHKVVSFVSLEDVSRLSVVSRRCRQLCISMPSLNVDVSPYQTYLDSSVNDNGGDEEDYRILSWLHSAVTCNVKWLVLYLRFLFASMSHPFNVIGVSHSMCQHQFNPRVSRHMYSVFGFVSTSLNTDKQKVFPNNF</sequence>
<dbReference type="PROSITE" id="PS50181">
    <property type="entry name" value="FBOX"/>
    <property type="match status" value="1"/>
</dbReference>
<organism evidence="2 3">
    <name type="scientific">Parasponia andersonii</name>
    <name type="common">Sponia andersonii</name>
    <dbReference type="NCBI Taxonomy" id="3476"/>
    <lineage>
        <taxon>Eukaryota</taxon>
        <taxon>Viridiplantae</taxon>
        <taxon>Streptophyta</taxon>
        <taxon>Embryophyta</taxon>
        <taxon>Tracheophyta</taxon>
        <taxon>Spermatophyta</taxon>
        <taxon>Magnoliopsida</taxon>
        <taxon>eudicotyledons</taxon>
        <taxon>Gunneridae</taxon>
        <taxon>Pentapetalae</taxon>
        <taxon>rosids</taxon>
        <taxon>fabids</taxon>
        <taxon>Rosales</taxon>
        <taxon>Cannabaceae</taxon>
        <taxon>Parasponia</taxon>
    </lineage>
</organism>
<dbReference type="Gene3D" id="1.20.1280.50">
    <property type="match status" value="1"/>
</dbReference>
<dbReference type="AlphaFoldDB" id="A0A2P5BTV2"/>
<dbReference type="InterPro" id="IPR036047">
    <property type="entry name" value="F-box-like_dom_sf"/>
</dbReference>